<dbReference type="InterPro" id="IPR036188">
    <property type="entry name" value="FAD/NAD-bd_sf"/>
</dbReference>
<dbReference type="EMBL" id="CYUD01000016">
    <property type="protein sequence ID" value="CUK16684.1"/>
    <property type="molecule type" value="Genomic_DNA"/>
</dbReference>
<gene>
    <name evidence="2" type="primary">czcO_2</name>
    <name evidence="2" type="ORF">RUE5091_04023</name>
</gene>
<dbReference type="PANTHER" id="PTHR43539:SF78">
    <property type="entry name" value="FLAVIN-CONTAINING MONOOXYGENASE"/>
    <property type="match status" value="1"/>
</dbReference>
<dbReference type="Gene3D" id="3.50.50.60">
    <property type="entry name" value="FAD/NAD(P)-binding domain"/>
    <property type="match status" value="2"/>
</dbReference>
<dbReference type="OrthoDB" id="9773233at2"/>
<dbReference type="AlphaFoldDB" id="A0A0P1IJE4"/>
<dbReference type="Pfam" id="PF13738">
    <property type="entry name" value="Pyr_redox_3"/>
    <property type="match status" value="1"/>
</dbReference>
<dbReference type="PANTHER" id="PTHR43539">
    <property type="entry name" value="FLAVIN-BINDING MONOOXYGENASE-LIKE PROTEIN (AFU_ORTHOLOGUE AFUA_4G09220)"/>
    <property type="match status" value="1"/>
</dbReference>
<protein>
    <submittedName>
        <fullName evidence="2">Putative oxidoreductase CzcO</fullName>
        <ecNumber evidence="2">1.-.-.-</ecNumber>
    </submittedName>
</protein>
<keyword evidence="3" id="KW-1185">Reference proteome</keyword>
<dbReference type="PRINTS" id="PR00411">
    <property type="entry name" value="PNDRDTASEI"/>
</dbReference>
<evidence type="ECO:0000313" key="3">
    <source>
        <dbReference type="Proteomes" id="UP000051260"/>
    </source>
</evidence>
<proteinExistence type="predicted"/>
<name>A0A0P1IJE4_9RHOB</name>
<dbReference type="Proteomes" id="UP000051260">
    <property type="component" value="Unassembled WGS sequence"/>
</dbReference>
<sequence>MYTLIDTVVVGGGQAGLSVSWHLKQAGHDHVVLDRGQIGDTWRNRWDSFCLVSPNKLCRLPGFHYDGDDPDGFMLRDEIVKYIEDYAKSFGPPYRGGVEVARIEASAGPGRFKLSTSDGEIRAQNLIVTVGTHQHPNIPSWHYDLPERVTGIHTCDYRNSASLPDGAVFIIGSGQSGCQVAEDLHLSGRDVHLAVGSAGRIPRRYRGRDIFEWDLATGYMNMAVKDHPKGTAIRFKAHPHLSGREGGRIIDLRQMALDGVKLHSKIEGVKDGCLILAGGLEETLKAVDDVCRAEMESIDTFVAENGLDDPKEIVVPINWQPKPEQPFFDLAAANVSTVIYATGFHRDFGWIDLPVFDETGYPLYERGTTDIAGLYFCGLHWMHTQGSGLFYGVGEDAAYVVDHLISTSNK</sequence>
<dbReference type="STRING" id="1715692.RUE5091_04023"/>
<dbReference type="GO" id="GO:0004497">
    <property type="term" value="F:monooxygenase activity"/>
    <property type="evidence" value="ECO:0007669"/>
    <property type="project" value="TreeGrafter"/>
</dbReference>
<keyword evidence="1 2" id="KW-0560">Oxidoreductase</keyword>
<dbReference type="InterPro" id="IPR050982">
    <property type="entry name" value="Auxin_biosynth/cation_transpt"/>
</dbReference>
<accession>A0A0P1IJE4</accession>
<organism evidence="2 3">
    <name type="scientific">Ruegeria denitrificans</name>
    <dbReference type="NCBI Taxonomy" id="1715692"/>
    <lineage>
        <taxon>Bacteria</taxon>
        <taxon>Pseudomonadati</taxon>
        <taxon>Pseudomonadota</taxon>
        <taxon>Alphaproteobacteria</taxon>
        <taxon>Rhodobacterales</taxon>
        <taxon>Roseobacteraceae</taxon>
        <taxon>Ruegeria</taxon>
    </lineage>
</organism>
<reference evidence="3" key="1">
    <citation type="submission" date="2015-09" db="EMBL/GenBank/DDBJ databases">
        <authorList>
            <person name="Rodrigo-Torres L."/>
            <person name="Arahal D.R."/>
        </authorList>
    </citation>
    <scope>NUCLEOTIDE SEQUENCE [LARGE SCALE GENOMIC DNA]</scope>
    <source>
        <strain evidence="3">CECT 5091</strain>
    </source>
</reference>
<dbReference type="SUPFAM" id="SSF51905">
    <property type="entry name" value="FAD/NAD(P)-binding domain"/>
    <property type="match status" value="1"/>
</dbReference>
<dbReference type="EC" id="1.-.-.-" evidence="2"/>
<evidence type="ECO:0000313" key="2">
    <source>
        <dbReference type="EMBL" id="CUK16684.1"/>
    </source>
</evidence>
<dbReference type="GO" id="GO:0050660">
    <property type="term" value="F:flavin adenine dinucleotide binding"/>
    <property type="evidence" value="ECO:0007669"/>
    <property type="project" value="TreeGrafter"/>
</dbReference>
<dbReference type="RefSeq" id="WP_058283653.1">
    <property type="nucleotide sequence ID" value="NZ_CYUD01000016.1"/>
</dbReference>
<evidence type="ECO:0000256" key="1">
    <source>
        <dbReference type="ARBA" id="ARBA00023002"/>
    </source>
</evidence>